<evidence type="ECO:0000313" key="9">
    <source>
        <dbReference type="Proteomes" id="UP000260823"/>
    </source>
</evidence>
<dbReference type="Pfam" id="PF14322">
    <property type="entry name" value="SusD-like_3"/>
    <property type="match status" value="1"/>
</dbReference>
<evidence type="ECO:0000256" key="4">
    <source>
        <dbReference type="ARBA" id="ARBA00023136"/>
    </source>
</evidence>
<dbReference type="InterPro" id="IPR033985">
    <property type="entry name" value="SusD-like_N"/>
</dbReference>
<dbReference type="Proteomes" id="UP000260823">
    <property type="component" value="Unassembled WGS sequence"/>
</dbReference>
<proteinExistence type="inferred from homology"/>
<evidence type="ECO:0000256" key="3">
    <source>
        <dbReference type="ARBA" id="ARBA00022729"/>
    </source>
</evidence>
<dbReference type="SUPFAM" id="SSF48452">
    <property type="entry name" value="TPR-like"/>
    <property type="match status" value="1"/>
</dbReference>
<evidence type="ECO:0000259" key="6">
    <source>
        <dbReference type="Pfam" id="PF07980"/>
    </source>
</evidence>
<keyword evidence="3" id="KW-0732">Signal</keyword>
<name>A0A3E2NW43_9SPHI</name>
<keyword evidence="9" id="KW-1185">Reference proteome</keyword>
<dbReference type="OrthoDB" id="608091at2"/>
<dbReference type="Gene3D" id="1.25.40.390">
    <property type="match status" value="1"/>
</dbReference>
<dbReference type="InterPro" id="IPR012944">
    <property type="entry name" value="SusD_RagB_dom"/>
</dbReference>
<organism evidence="8 9">
    <name type="scientific">Mucilaginibacter terrenus</name>
    <dbReference type="NCBI Taxonomy" id="2482727"/>
    <lineage>
        <taxon>Bacteria</taxon>
        <taxon>Pseudomonadati</taxon>
        <taxon>Bacteroidota</taxon>
        <taxon>Sphingobacteriia</taxon>
        <taxon>Sphingobacteriales</taxon>
        <taxon>Sphingobacteriaceae</taxon>
        <taxon>Mucilaginibacter</taxon>
    </lineage>
</organism>
<dbReference type="InterPro" id="IPR011990">
    <property type="entry name" value="TPR-like_helical_dom_sf"/>
</dbReference>
<dbReference type="PROSITE" id="PS51257">
    <property type="entry name" value="PROKAR_LIPOPROTEIN"/>
    <property type="match status" value="1"/>
</dbReference>
<dbReference type="Pfam" id="PF07980">
    <property type="entry name" value="SusD_RagB"/>
    <property type="match status" value="1"/>
</dbReference>
<evidence type="ECO:0000256" key="1">
    <source>
        <dbReference type="ARBA" id="ARBA00004442"/>
    </source>
</evidence>
<feature type="domain" description="SusD-like N-terminal" evidence="7">
    <location>
        <begin position="110"/>
        <end position="245"/>
    </location>
</feature>
<comment type="subcellular location">
    <subcellularLocation>
        <location evidence="1">Cell outer membrane</location>
    </subcellularLocation>
</comment>
<accession>A0A3E2NW43</accession>
<evidence type="ECO:0000256" key="5">
    <source>
        <dbReference type="ARBA" id="ARBA00023237"/>
    </source>
</evidence>
<keyword evidence="4" id="KW-0472">Membrane</keyword>
<feature type="domain" description="RagB/SusD" evidence="6">
    <location>
        <begin position="333"/>
        <end position="640"/>
    </location>
</feature>
<dbReference type="RefSeq" id="WP_117382134.1">
    <property type="nucleotide sequence ID" value="NZ_QWDE01000001.1"/>
</dbReference>
<evidence type="ECO:0000313" key="8">
    <source>
        <dbReference type="EMBL" id="RFZ85234.1"/>
    </source>
</evidence>
<gene>
    <name evidence="8" type="ORF">DYU05_06440</name>
</gene>
<comment type="similarity">
    <text evidence="2">Belongs to the SusD family.</text>
</comment>
<evidence type="ECO:0000256" key="2">
    <source>
        <dbReference type="ARBA" id="ARBA00006275"/>
    </source>
</evidence>
<keyword evidence="5" id="KW-0998">Cell outer membrane</keyword>
<dbReference type="AlphaFoldDB" id="A0A3E2NW43"/>
<dbReference type="EMBL" id="QWDE01000001">
    <property type="protein sequence ID" value="RFZ85234.1"/>
    <property type="molecule type" value="Genomic_DNA"/>
</dbReference>
<sequence length="640" mass="72625">MNANFTRNKNLNLILFSCCVVLVTAGMTSCKKYLDVVPDNVATIEHAFANRTEAEKVLFTCYSYLPDDGHPDLSAGLNGGDELWTYWPITQDAYYLDPYNIARGLQNPTTPNLNYWDDVGGKNLWQAIRMCNIFLENINKVSDIDPFLKNRWISEAKFLKAYYHWYMFRQYGPIPVMDKNLEITASPGAVKVYRLPVDSVVHYISDLIDDAVSGKDANLPDKIANQTTELGRVTKPAALAIKARLLVTAASPLFNGNSDFSGLKNNNGQVLFNATYDPSKWQKAATACKAAIDAAEKAGSTLYHFNAVGYNLDDATKTEMSIRNAMCEKWNNELIWGGTSGTITDNLQLYACPQINPNEINLDLKGKLAPTLKMAELFYTNHGVPIDEDKTWDYAGRYQLRATQATDTLLQPNYRTAALHFDREPRFYADLGFDGAKWFMKNGLFNIQSKAEEYSGKKQSRLYSVTGYFAKKVVNWNLVESKTSVTLETYPWPIMRLSDLYLLYAEALNESGQGAAALPYLNRIRERAGLNSVESSWTTYSKNPGKFNSMTGLRSIIQQERGIELAFEGSRFWDLRRWKTAPQVLSQPVYGWDVNQKSFEDYNRRVLLFTQRFEGPKDYLWPIKESDLQINPNLVQNPGW</sequence>
<reference evidence="8 9" key="1">
    <citation type="submission" date="2018-08" db="EMBL/GenBank/DDBJ databases">
        <title>Mucilaginibacter terrae sp. nov., isolated from manganese diggings.</title>
        <authorList>
            <person name="Huang Y."/>
            <person name="Zhou Z."/>
        </authorList>
    </citation>
    <scope>NUCLEOTIDE SEQUENCE [LARGE SCALE GENOMIC DNA]</scope>
    <source>
        <strain evidence="8 9">ZH6</strain>
    </source>
</reference>
<evidence type="ECO:0000259" key="7">
    <source>
        <dbReference type="Pfam" id="PF14322"/>
    </source>
</evidence>
<comment type="caution">
    <text evidence="8">The sequence shown here is derived from an EMBL/GenBank/DDBJ whole genome shotgun (WGS) entry which is preliminary data.</text>
</comment>
<dbReference type="GO" id="GO:0009279">
    <property type="term" value="C:cell outer membrane"/>
    <property type="evidence" value="ECO:0007669"/>
    <property type="project" value="UniProtKB-SubCell"/>
</dbReference>
<protein>
    <submittedName>
        <fullName evidence="8">RagB/SusD family nutrient uptake outer membrane protein</fullName>
    </submittedName>
</protein>